<evidence type="ECO:0000256" key="2">
    <source>
        <dbReference type="SAM" id="Phobius"/>
    </source>
</evidence>
<organism evidence="3 4">
    <name type="scientific">Parashewanella curva</name>
    <dbReference type="NCBI Taxonomy" id="2338552"/>
    <lineage>
        <taxon>Bacteria</taxon>
        <taxon>Pseudomonadati</taxon>
        <taxon>Pseudomonadota</taxon>
        <taxon>Gammaproteobacteria</taxon>
        <taxon>Alteromonadales</taxon>
        <taxon>Shewanellaceae</taxon>
        <taxon>Parashewanella</taxon>
    </lineage>
</organism>
<feature type="compositionally biased region" description="Low complexity" evidence="1">
    <location>
        <begin position="556"/>
        <end position="569"/>
    </location>
</feature>
<feature type="compositionally biased region" description="Low complexity" evidence="1">
    <location>
        <begin position="1"/>
        <end position="13"/>
    </location>
</feature>
<feature type="compositionally biased region" description="Low complexity" evidence="1">
    <location>
        <begin position="592"/>
        <end position="602"/>
    </location>
</feature>
<proteinExistence type="predicted"/>
<feature type="compositionally biased region" description="Polar residues" evidence="1">
    <location>
        <begin position="222"/>
        <end position="255"/>
    </location>
</feature>
<gene>
    <name evidence="3" type="ORF">D5018_15110</name>
</gene>
<feature type="region of interest" description="Disordered" evidence="1">
    <location>
        <begin position="205"/>
        <end position="255"/>
    </location>
</feature>
<dbReference type="Proteomes" id="UP000281474">
    <property type="component" value="Unassembled WGS sequence"/>
</dbReference>
<dbReference type="AlphaFoldDB" id="A0A3L8PVS0"/>
<evidence type="ECO:0000313" key="3">
    <source>
        <dbReference type="EMBL" id="RLV58879.1"/>
    </source>
</evidence>
<name>A0A3L8PVS0_9GAMM</name>
<feature type="region of interest" description="Disordered" evidence="1">
    <location>
        <begin position="587"/>
        <end position="612"/>
    </location>
</feature>
<protein>
    <submittedName>
        <fullName evidence="3">Uncharacterized protein</fullName>
    </submittedName>
</protein>
<reference evidence="3 4" key="1">
    <citation type="submission" date="2018-09" db="EMBL/GenBank/DDBJ databases">
        <title>Phylogeny of the Shewanellaceae, and recommendation for two new genera, Pseudoshewanella and Parashewanella.</title>
        <authorList>
            <person name="Wang G."/>
        </authorList>
    </citation>
    <scope>NUCLEOTIDE SEQUENCE [LARGE SCALE GENOMIC DNA]</scope>
    <source>
        <strain evidence="3 4">C51</strain>
    </source>
</reference>
<accession>A0A3L8PVS0</accession>
<evidence type="ECO:0000313" key="4">
    <source>
        <dbReference type="Proteomes" id="UP000281474"/>
    </source>
</evidence>
<keyword evidence="4" id="KW-1185">Reference proteome</keyword>
<comment type="caution">
    <text evidence="3">The sequence shown here is derived from an EMBL/GenBank/DDBJ whole genome shotgun (WGS) entry which is preliminary data.</text>
</comment>
<keyword evidence="2" id="KW-1133">Transmembrane helix</keyword>
<feature type="region of interest" description="Disordered" evidence="1">
    <location>
        <begin position="1"/>
        <end position="45"/>
    </location>
</feature>
<sequence length="689" mass="73865">MSVASSPTTTTSTTPPPESKKPVLIKMGNTTESFEYPTSEKDKSDIQNSAKSASIIDELPGHFLGTVALGTATFIVLGPAAIPAVVGSNVVATFFDVAAEKALGEEAAQSSIGKAGRFVIRLIPMTAGGGILTNIAQQGVTKTFISLLSSYIGSEAGSWLAQSLLANAKIEKNSFPYLVVDSSCRLLGGVTGGLLAKDAMNLVDGATGQQVPRPVSRRSGEDNNATSDSRTTPNTSETNSAPTEPPINQNGSQNCSEFSQVRNDGYGVLNYSAQTGRTFRVLDGNCKVLISGPQHDSSGHTIYVFKNETRCQIPRNCTDGQSQIHQGVYIPAKEQDCDPVPSTPVDPFEPDVEECFDGDPNFNPSKTNCEPTLSPTLTKKFCQVVETITSASSISNLANANRLSRPVSTKMLENIRTSPAVTTMLSSLLKSPNSTVFLLPMEPSNPPNGIGTVPTYVLGIVVAGVLACTCLITATGITIACKVKRSKEGSSNLPVAFDNERGRVHLQALSINDEDLERELYLKLREEHKRLEAKEQDEEEQRRLEKEQEVEDSKFSTPSASPRLSRASSLSFSDLPISTAETPITVEPELHQQPPVSPQVSPKLSRTFSTSSSELPTLTAAATAVNAKVTQDQQSKLSPVTQKEIEAQLPPSDFDIPHIEEPDSEGELLPPPDYETLNNSCYALTAFRD</sequence>
<evidence type="ECO:0000256" key="1">
    <source>
        <dbReference type="SAM" id="MobiDB-lite"/>
    </source>
</evidence>
<feature type="transmembrane region" description="Helical" evidence="2">
    <location>
        <begin position="456"/>
        <end position="481"/>
    </location>
</feature>
<feature type="region of interest" description="Disordered" evidence="1">
    <location>
        <begin position="532"/>
        <end position="569"/>
    </location>
</feature>
<keyword evidence="2" id="KW-0472">Membrane</keyword>
<feature type="compositionally biased region" description="Basic and acidic residues" evidence="1">
    <location>
        <begin position="532"/>
        <end position="554"/>
    </location>
</feature>
<dbReference type="RefSeq" id="WP_121839834.1">
    <property type="nucleotide sequence ID" value="NZ_ML014801.1"/>
</dbReference>
<dbReference type="EMBL" id="QZEI01000052">
    <property type="protein sequence ID" value="RLV58879.1"/>
    <property type="molecule type" value="Genomic_DNA"/>
</dbReference>
<feature type="region of interest" description="Disordered" evidence="1">
    <location>
        <begin position="647"/>
        <end position="675"/>
    </location>
</feature>
<keyword evidence="2" id="KW-0812">Transmembrane</keyword>